<proteinExistence type="predicted"/>
<dbReference type="PANTHER" id="PTHR11851:SF186">
    <property type="entry name" value="INACTIVE METALLOPROTEASE YMFF-RELATED"/>
    <property type="match status" value="1"/>
</dbReference>
<evidence type="ECO:0000313" key="5">
    <source>
        <dbReference type="Proteomes" id="UP000321425"/>
    </source>
</evidence>
<dbReference type="NCBIfam" id="NF047422">
    <property type="entry name" value="YfmF_fam"/>
    <property type="match status" value="1"/>
</dbReference>
<gene>
    <name evidence="2" type="ORF">APU01nite_13180</name>
    <name evidence="3" type="ORF">SAMN04488100_11072</name>
</gene>
<dbReference type="Proteomes" id="UP000321425">
    <property type="component" value="Unassembled WGS sequence"/>
</dbReference>
<dbReference type="GO" id="GO:0046872">
    <property type="term" value="F:metal ion binding"/>
    <property type="evidence" value="ECO:0007669"/>
    <property type="project" value="InterPro"/>
</dbReference>
<protein>
    <submittedName>
        <fullName evidence="2">Peptidase M16</fullName>
    </submittedName>
    <submittedName>
        <fullName evidence="3">Predicted Zn-dependent peptidase</fullName>
    </submittedName>
</protein>
<dbReference type="RefSeq" id="WP_091487717.1">
    <property type="nucleotide sequence ID" value="NZ_BJUX01000012.1"/>
</dbReference>
<dbReference type="InterPro" id="IPR050361">
    <property type="entry name" value="MPP/UQCRC_Complex"/>
</dbReference>
<organism evidence="3 4">
    <name type="scientific">Alkalibacterium putridalgicola</name>
    <dbReference type="NCBI Taxonomy" id="426703"/>
    <lineage>
        <taxon>Bacteria</taxon>
        <taxon>Bacillati</taxon>
        <taxon>Bacillota</taxon>
        <taxon>Bacilli</taxon>
        <taxon>Lactobacillales</taxon>
        <taxon>Carnobacteriaceae</taxon>
        <taxon>Alkalibacterium</taxon>
    </lineage>
</organism>
<dbReference type="InterPro" id="IPR011249">
    <property type="entry name" value="Metalloenz_LuxS/M16"/>
</dbReference>
<evidence type="ECO:0000313" key="2">
    <source>
        <dbReference type="EMBL" id="GEK89279.1"/>
    </source>
</evidence>
<accession>A0A1H7T1E1</accession>
<evidence type="ECO:0000313" key="4">
    <source>
        <dbReference type="Proteomes" id="UP000198548"/>
    </source>
</evidence>
<dbReference type="Pfam" id="PF05193">
    <property type="entry name" value="Peptidase_M16_C"/>
    <property type="match status" value="1"/>
</dbReference>
<dbReference type="OrthoDB" id="9762085at2"/>
<dbReference type="Proteomes" id="UP000198548">
    <property type="component" value="Unassembled WGS sequence"/>
</dbReference>
<name>A0A1H7T1E1_9LACT</name>
<reference evidence="2 5" key="2">
    <citation type="submission" date="2019-07" db="EMBL/GenBank/DDBJ databases">
        <title>Whole genome shotgun sequence of Alkalibacterium putridalgicola NBRC 103243.</title>
        <authorList>
            <person name="Hosoyama A."/>
            <person name="Uohara A."/>
            <person name="Ohji S."/>
            <person name="Ichikawa N."/>
        </authorList>
    </citation>
    <scope>NUCLEOTIDE SEQUENCE [LARGE SCALE GENOMIC DNA]</scope>
    <source>
        <strain evidence="2 5">NBRC 103243</strain>
    </source>
</reference>
<dbReference type="AlphaFoldDB" id="A0A1H7T1E1"/>
<dbReference type="EMBL" id="BJUX01000012">
    <property type="protein sequence ID" value="GEK89279.1"/>
    <property type="molecule type" value="Genomic_DNA"/>
</dbReference>
<dbReference type="SUPFAM" id="SSF63411">
    <property type="entry name" value="LuxS/MPP-like metallohydrolase"/>
    <property type="match status" value="2"/>
</dbReference>
<evidence type="ECO:0000313" key="3">
    <source>
        <dbReference type="EMBL" id="SEL78538.1"/>
    </source>
</evidence>
<dbReference type="STRING" id="426703.SAMN04488100_11072"/>
<dbReference type="InterPro" id="IPR007863">
    <property type="entry name" value="Peptidase_M16_C"/>
</dbReference>
<reference evidence="3 4" key="1">
    <citation type="submission" date="2016-10" db="EMBL/GenBank/DDBJ databases">
        <authorList>
            <person name="de Groot N.N."/>
        </authorList>
    </citation>
    <scope>NUCLEOTIDE SEQUENCE [LARGE SCALE GENOMIC DNA]</scope>
    <source>
        <strain evidence="3 4">DSM 19182</strain>
    </source>
</reference>
<sequence length="418" mass="48932">MIKLKQGIYLHILPTTKFKTLSIQLKFRSPLGADQITRRTLLANMMDINSKYYPTQIDFRKKLSELYGASFFTDVSRYGNYHVLSLHMDCIDEEIIQETGVFEKVMDFMRQVIFFPNVYNGAFHDATFKREVEKLRDDYLSRYDDKALYADDKLNTLYFDSPEHQMLSYGQISDLNDVASSEVYETYLKMIHEDQIDIFIVGNVSEQEVLSSSQAFDFHPRDPEWRDPFYKINRHRELKEETESHDINQTILTMGFSTPVYYQEDFYCTGLVFNGLFGGMTHSKLFQTIREEENIAYAISSDIDAFRGLLSVEAGIEFKDMEKTQTIILQQLKEMREGRFTDYELFQTKELLKSELHQIDDSPHAMIENRYSLSLIGKGDLTIKDWIRRIDSVEREDVSHLAESINLEAIFNLIGENN</sequence>
<dbReference type="PANTHER" id="PTHR11851">
    <property type="entry name" value="METALLOPROTEASE"/>
    <property type="match status" value="1"/>
</dbReference>
<dbReference type="Gene3D" id="3.30.830.10">
    <property type="entry name" value="Metalloenzyme, LuxS/M16 peptidase-like"/>
    <property type="match status" value="2"/>
</dbReference>
<keyword evidence="5" id="KW-1185">Reference proteome</keyword>
<feature type="domain" description="Peptidase M16 C-terminal" evidence="1">
    <location>
        <begin position="182"/>
        <end position="351"/>
    </location>
</feature>
<dbReference type="EMBL" id="FOBL01000010">
    <property type="protein sequence ID" value="SEL78538.1"/>
    <property type="molecule type" value="Genomic_DNA"/>
</dbReference>
<evidence type="ECO:0000259" key="1">
    <source>
        <dbReference type="Pfam" id="PF05193"/>
    </source>
</evidence>